<dbReference type="InterPro" id="IPR000863">
    <property type="entry name" value="Sulfotransferase_dom"/>
</dbReference>
<proteinExistence type="predicted"/>
<keyword evidence="9" id="KW-1185">Reference proteome</keyword>
<keyword evidence="6" id="KW-0812">Transmembrane</keyword>
<dbReference type="EMBL" id="BMAT01001684">
    <property type="protein sequence ID" value="GFR90372.1"/>
    <property type="molecule type" value="Genomic_DNA"/>
</dbReference>
<evidence type="ECO:0000256" key="2">
    <source>
        <dbReference type="ARBA" id="ARBA00023180"/>
    </source>
</evidence>
<evidence type="ECO:0000256" key="3">
    <source>
        <dbReference type="PIRSR" id="PIRSR637359-1"/>
    </source>
</evidence>
<name>A0AAV4GWX2_9GAST</name>
<accession>A0AAV4GWX2</accession>
<evidence type="ECO:0000256" key="5">
    <source>
        <dbReference type="PIRSR" id="PIRSR637359-3"/>
    </source>
</evidence>
<dbReference type="PANTHER" id="PTHR10605">
    <property type="entry name" value="HEPARAN SULFATE SULFOTRANSFERASE"/>
    <property type="match status" value="1"/>
</dbReference>
<dbReference type="SUPFAM" id="SSF52540">
    <property type="entry name" value="P-loop containing nucleoside triphosphate hydrolases"/>
    <property type="match status" value="1"/>
</dbReference>
<feature type="binding site" evidence="4">
    <location>
        <position position="196"/>
    </location>
    <ligand>
        <name>3'-phosphoadenylyl sulfate</name>
        <dbReference type="ChEBI" id="CHEBI:58339"/>
    </ligand>
</feature>
<feature type="transmembrane region" description="Helical" evidence="6">
    <location>
        <begin position="37"/>
        <end position="57"/>
    </location>
</feature>
<feature type="binding site" evidence="4">
    <location>
        <begin position="310"/>
        <end position="314"/>
    </location>
    <ligand>
        <name>3'-phosphoadenylyl sulfate</name>
        <dbReference type="ChEBI" id="CHEBI:58339"/>
    </ligand>
</feature>
<keyword evidence="1" id="KW-0808">Transferase</keyword>
<evidence type="ECO:0000259" key="7">
    <source>
        <dbReference type="Pfam" id="PF00685"/>
    </source>
</evidence>
<reference evidence="8 9" key="1">
    <citation type="journal article" date="2021" name="Elife">
        <title>Chloroplast acquisition without the gene transfer in kleptoplastic sea slugs, Plakobranchus ocellatus.</title>
        <authorList>
            <person name="Maeda T."/>
            <person name="Takahashi S."/>
            <person name="Yoshida T."/>
            <person name="Shimamura S."/>
            <person name="Takaki Y."/>
            <person name="Nagai Y."/>
            <person name="Toyoda A."/>
            <person name="Suzuki Y."/>
            <person name="Arimoto A."/>
            <person name="Ishii H."/>
            <person name="Satoh N."/>
            <person name="Nishiyama T."/>
            <person name="Hasebe M."/>
            <person name="Maruyama T."/>
            <person name="Minagawa J."/>
            <person name="Obokata J."/>
            <person name="Shigenobu S."/>
        </authorList>
    </citation>
    <scope>NUCLEOTIDE SEQUENCE [LARGE SCALE GENOMIC DNA]</scope>
</reference>
<keyword evidence="2" id="KW-0325">Glycoprotein</keyword>
<dbReference type="Proteomes" id="UP000762676">
    <property type="component" value="Unassembled WGS sequence"/>
</dbReference>
<organism evidence="8 9">
    <name type="scientific">Elysia marginata</name>
    <dbReference type="NCBI Taxonomy" id="1093978"/>
    <lineage>
        <taxon>Eukaryota</taxon>
        <taxon>Metazoa</taxon>
        <taxon>Spiralia</taxon>
        <taxon>Lophotrochozoa</taxon>
        <taxon>Mollusca</taxon>
        <taxon>Gastropoda</taxon>
        <taxon>Heterobranchia</taxon>
        <taxon>Euthyneura</taxon>
        <taxon>Panpulmonata</taxon>
        <taxon>Sacoglossa</taxon>
        <taxon>Placobranchoidea</taxon>
        <taxon>Plakobranchidae</taxon>
        <taxon>Elysia</taxon>
    </lineage>
</organism>
<feature type="active site" description="For sulfotransferase activity" evidence="3">
    <location>
        <position position="107"/>
    </location>
</feature>
<feature type="binding site" evidence="4">
    <location>
        <position position="293"/>
    </location>
    <ligand>
        <name>3'-phosphoadenylyl sulfate</name>
        <dbReference type="ChEBI" id="CHEBI:58339"/>
    </ligand>
</feature>
<dbReference type="InterPro" id="IPR027417">
    <property type="entry name" value="P-loop_NTPase"/>
</dbReference>
<dbReference type="AlphaFoldDB" id="A0AAV4GWX2"/>
<dbReference type="InterPro" id="IPR037359">
    <property type="entry name" value="NST/OST"/>
</dbReference>
<evidence type="ECO:0000313" key="9">
    <source>
        <dbReference type="Proteomes" id="UP000762676"/>
    </source>
</evidence>
<comment type="caution">
    <text evidence="8">The sequence shown here is derived from an EMBL/GenBank/DDBJ whole genome shotgun (WGS) entry which is preliminary data.</text>
</comment>
<gene>
    <name evidence="8" type="ORF">ElyMa_000816400</name>
</gene>
<feature type="disulfide bond" evidence="5">
    <location>
        <begin position="294"/>
        <end position="305"/>
    </location>
</feature>
<keyword evidence="5" id="KW-1015">Disulfide bond</keyword>
<evidence type="ECO:0000313" key="8">
    <source>
        <dbReference type="EMBL" id="GFR90372.1"/>
    </source>
</evidence>
<protein>
    <submittedName>
        <fullName evidence="8">Sulfotransferase</fullName>
    </submittedName>
</protein>
<sequence>MEKTPVTKTIIPSYSYDQHECACGMRLLSKSTTRWQLLRLISVWGATILCLYCITVGTNFRESMVENRLANEIHNRNLSRSADADTTDSSTNAVLFKPEVIIFGAGKCGTRALIEFLKMHPNIASARAEVHYFDENLDKGVEWYRTRMPLSYSNQVTLEKSPSYLWEPRAPEELYKINRDVKLILLVKDPVVRIMSQAARMDDAEHRHELLFLTEIDGKKTVKNDSNTVAAGLYVEHLKNWLKIFPLEQIHVIEGMQLIRNPYKEIKKVEEFLELPKVLTEANFFLNESRGFYCPYPFYSRLPECLSEAKGVPHPKLRPEAEKLIYNFYRPYNEKLFQIIGKRFDWEPKKETT</sequence>
<dbReference type="GO" id="GO:0008467">
    <property type="term" value="F:[heparan sulfate]-glucosamine 3-sulfotransferase activity"/>
    <property type="evidence" value="ECO:0007669"/>
    <property type="project" value="TreeGrafter"/>
</dbReference>
<dbReference type="Pfam" id="PF00685">
    <property type="entry name" value="Sulfotransfer_1"/>
    <property type="match status" value="1"/>
</dbReference>
<dbReference type="Gene3D" id="3.40.50.300">
    <property type="entry name" value="P-loop containing nucleotide triphosphate hydrolases"/>
    <property type="match status" value="1"/>
</dbReference>
<keyword evidence="6" id="KW-0472">Membrane</keyword>
<dbReference type="PANTHER" id="PTHR10605:SF65">
    <property type="entry name" value="GH20068P"/>
    <property type="match status" value="1"/>
</dbReference>
<evidence type="ECO:0000256" key="4">
    <source>
        <dbReference type="PIRSR" id="PIRSR637359-2"/>
    </source>
</evidence>
<evidence type="ECO:0000256" key="6">
    <source>
        <dbReference type="SAM" id="Phobius"/>
    </source>
</evidence>
<keyword evidence="6" id="KW-1133">Transmembrane helix</keyword>
<evidence type="ECO:0000256" key="1">
    <source>
        <dbReference type="ARBA" id="ARBA00022679"/>
    </source>
</evidence>
<feature type="domain" description="Sulfotransferase" evidence="7">
    <location>
        <begin position="98"/>
        <end position="293"/>
    </location>
</feature>
<feature type="binding site" evidence="4">
    <location>
        <begin position="107"/>
        <end position="111"/>
    </location>
    <ligand>
        <name>3'-phosphoadenylyl sulfate</name>
        <dbReference type="ChEBI" id="CHEBI:58339"/>
    </ligand>
</feature>